<dbReference type="Proteomes" id="UP001595526">
    <property type="component" value="Unassembled WGS sequence"/>
</dbReference>
<gene>
    <name evidence="2" type="ORF">ACFOET_10510</name>
</gene>
<dbReference type="PANTHER" id="PTHR36836:SF1">
    <property type="entry name" value="COLANIC ACID BIOSYNTHESIS PROTEIN WCAK"/>
    <property type="match status" value="1"/>
</dbReference>
<organism evidence="2 3">
    <name type="scientific">Parapedobacter deserti</name>
    <dbReference type="NCBI Taxonomy" id="1912957"/>
    <lineage>
        <taxon>Bacteria</taxon>
        <taxon>Pseudomonadati</taxon>
        <taxon>Bacteroidota</taxon>
        <taxon>Sphingobacteriia</taxon>
        <taxon>Sphingobacteriales</taxon>
        <taxon>Sphingobacteriaceae</taxon>
        <taxon>Parapedobacter</taxon>
    </lineage>
</organism>
<dbReference type="PANTHER" id="PTHR36836">
    <property type="entry name" value="COLANIC ACID BIOSYNTHESIS PROTEIN WCAK"/>
    <property type="match status" value="1"/>
</dbReference>
<evidence type="ECO:0000259" key="1">
    <source>
        <dbReference type="Pfam" id="PF04230"/>
    </source>
</evidence>
<comment type="caution">
    <text evidence="2">The sequence shown here is derived from an EMBL/GenBank/DDBJ whole genome shotgun (WGS) entry which is preliminary data.</text>
</comment>
<reference evidence="3" key="1">
    <citation type="journal article" date="2019" name="Int. J. Syst. Evol. Microbiol.">
        <title>The Global Catalogue of Microorganisms (GCM) 10K type strain sequencing project: providing services to taxonomists for standard genome sequencing and annotation.</title>
        <authorList>
            <consortium name="The Broad Institute Genomics Platform"/>
            <consortium name="The Broad Institute Genome Sequencing Center for Infectious Disease"/>
            <person name="Wu L."/>
            <person name="Ma J."/>
        </authorList>
    </citation>
    <scope>NUCLEOTIDE SEQUENCE [LARGE SCALE GENOMIC DNA]</scope>
    <source>
        <strain evidence="3">KCTC 52416</strain>
    </source>
</reference>
<keyword evidence="2" id="KW-0808">Transferase</keyword>
<dbReference type="EMBL" id="JBHRTA010000030">
    <property type="protein sequence ID" value="MFC3198041.1"/>
    <property type="molecule type" value="Genomic_DNA"/>
</dbReference>
<dbReference type="Pfam" id="PF04230">
    <property type="entry name" value="PS_pyruv_trans"/>
    <property type="match status" value="1"/>
</dbReference>
<evidence type="ECO:0000313" key="3">
    <source>
        <dbReference type="Proteomes" id="UP001595526"/>
    </source>
</evidence>
<dbReference type="GO" id="GO:0016740">
    <property type="term" value="F:transferase activity"/>
    <property type="evidence" value="ECO:0007669"/>
    <property type="project" value="UniProtKB-KW"/>
</dbReference>
<dbReference type="InterPro" id="IPR007345">
    <property type="entry name" value="Polysacch_pyruvyl_Trfase"/>
</dbReference>
<dbReference type="RefSeq" id="WP_379022308.1">
    <property type="nucleotide sequence ID" value="NZ_JBHRTA010000030.1"/>
</dbReference>
<name>A0ABV7JMG8_9SPHI</name>
<evidence type="ECO:0000313" key="2">
    <source>
        <dbReference type="EMBL" id="MFC3198041.1"/>
    </source>
</evidence>
<feature type="domain" description="Polysaccharide pyruvyl transferase" evidence="1">
    <location>
        <begin position="162"/>
        <end position="335"/>
    </location>
</feature>
<accession>A0ABV7JMG8</accession>
<proteinExistence type="predicted"/>
<protein>
    <submittedName>
        <fullName evidence="2">Polysaccharide pyruvyl transferase family protein</fullName>
    </submittedName>
</protein>
<keyword evidence="3" id="KW-1185">Reference proteome</keyword>
<sequence>MTEQNNILIIGAFDRYNYGDLLFPLVIEAQLSTYGRPYEVSYFGIISSDLSALGGKPTADIRAFYRRCDESTGHTSIVVAGGEAVAVTWSSLLLALNKTFKRTHRFHHHLNKIVDLNAFARRMLHGRTALPFVFTNSDFPRINRVIFNSLGGSELDPSIFSRYPALQDKLRQVDYFAVRDNATQLNLANQDIKTLLYPDSAILMSKFFPNAVLIERVSPAVRNYVAEKQGTYVFFQIKNNHAKNNENRIAQQLNAIAQESGMHLCLCPIGKALNHDDHLALQRIAPLLAHPCTVFDDVSIWDIMYLIANAGVYIGTSLHGAITAMSYAVPYVGVAVPKLNSYLQTWGVAGINGIVALDGISEGFRQALRVDRTALHQSKEKQLKAAEESFQQISQLVFP</sequence>